<feature type="non-terminal residue" evidence="7">
    <location>
        <position position="416"/>
    </location>
</feature>
<evidence type="ECO:0000256" key="5">
    <source>
        <dbReference type="SAM" id="Phobius"/>
    </source>
</evidence>
<accession>A0A382I2T7</accession>
<evidence type="ECO:0000256" key="3">
    <source>
        <dbReference type="ARBA" id="ARBA00022989"/>
    </source>
</evidence>
<name>A0A382I2T7_9ZZZZ</name>
<dbReference type="GO" id="GO:0005524">
    <property type="term" value="F:ATP binding"/>
    <property type="evidence" value="ECO:0007669"/>
    <property type="project" value="InterPro"/>
</dbReference>
<feature type="non-terminal residue" evidence="7">
    <location>
        <position position="1"/>
    </location>
</feature>
<gene>
    <name evidence="7" type="ORF">METZ01_LOCUS246559</name>
</gene>
<keyword evidence="3 5" id="KW-1133">Transmembrane helix</keyword>
<dbReference type="InterPro" id="IPR011527">
    <property type="entry name" value="ABC1_TM_dom"/>
</dbReference>
<dbReference type="Gene3D" id="1.20.1560.10">
    <property type="entry name" value="ABC transporter type 1, transmembrane domain"/>
    <property type="match status" value="1"/>
</dbReference>
<keyword evidence="2 5" id="KW-0812">Transmembrane</keyword>
<evidence type="ECO:0000256" key="2">
    <source>
        <dbReference type="ARBA" id="ARBA00022692"/>
    </source>
</evidence>
<reference evidence="7" key="1">
    <citation type="submission" date="2018-05" db="EMBL/GenBank/DDBJ databases">
        <authorList>
            <person name="Lanie J.A."/>
            <person name="Ng W.-L."/>
            <person name="Kazmierczak K.M."/>
            <person name="Andrzejewski T.M."/>
            <person name="Davidsen T.M."/>
            <person name="Wayne K.J."/>
            <person name="Tettelin H."/>
            <person name="Glass J.I."/>
            <person name="Rusch D."/>
            <person name="Podicherti R."/>
            <person name="Tsui H.-C.T."/>
            <person name="Winkler M.E."/>
        </authorList>
    </citation>
    <scope>NUCLEOTIDE SEQUENCE</scope>
</reference>
<evidence type="ECO:0000313" key="7">
    <source>
        <dbReference type="EMBL" id="SVB93705.1"/>
    </source>
</evidence>
<evidence type="ECO:0000256" key="4">
    <source>
        <dbReference type="ARBA" id="ARBA00023136"/>
    </source>
</evidence>
<dbReference type="AlphaFoldDB" id="A0A382I2T7"/>
<sequence length="416" mass="46492">VIRQQTPPRGILPIDVDEDQDLLEDLPASVQHRLQALLRTDESVELAVASDIRADGRFGPTWLVSTSLRILSIDADVADGDAAPAQLLLADVLAVELRDFHGSGALHVRTADRGLTLARFSRSLMPRFNRVPRRLEQLVREVQPGRSDEDRIARGVADVGGARRRCDRCGRVIPRRFGLCPACLETRKLLVRLLSYAKPYWGLGVLSLSLMVINTTISLSPVLFMASLLDDVLVPTEEGTRLRPLLADLEAYEKLVVLVVTLLVIYVSTNLMGAVRRYVLAWLGQHVTLDLRNEVYRHLNTLSLSFYDERETGRVMASITQDVGRLQDFISDGLQEIIRDVLTIVFICVVLFWLDASLAALVLLPTPLLVFTTLRFGGKLHFTYRSLWRRWAGISALLADTIPGVRVVKAFSQEAR</sequence>
<organism evidence="7">
    <name type="scientific">marine metagenome</name>
    <dbReference type="NCBI Taxonomy" id="408172"/>
    <lineage>
        <taxon>unclassified sequences</taxon>
        <taxon>metagenomes</taxon>
        <taxon>ecological metagenomes</taxon>
    </lineage>
</organism>
<dbReference type="InterPro" id="IPR039421">
    <property type="entry name" value="Type_1_exporter"/>
</dbReference>
<feature type="domain" description="ABC transmembrane type-1" evidence="6">
    <location>
        <begin position="205"/>
        <end position="416"/>
    </location>
</feature>
<dbReference type="EMBL" id="UINC01064747">
    <property type="protein sequence ID" value="SVB93705.1"/>
    <property type="molecule type" value="Genomic_DNA"/>
</dbReference>
<proteinExistence type="predicted"/>
<feature type="transmembrane region" description="Helical" evidence="5">
    <location>
        <begin position="255"/>
        <end position="275"/>
    </location>
</feature>
<feature type="transmembrane region" description="Helical" evidence="5">
    <location>
        <begin position="200"/>
        <end position="224"/>
    </location>
</feature>
<evidence type="ECO:0000256" key="1">
    <source>
        <dbReference type="ARBA" id="ARBA00004141"/>
    </source>
</evidence>
<evidence type="ECO:0000259" key="6">
    <source>
        <dbReference type="PROSITE" id="PS50929"/>
    </source>
</evidence>
<dbReference type="PROSITE" id="PS50929">
    <property type="entry name" value="ABC_TM1F"/>
    <property type="match status" value="1"/>
</dbReference>
<dbReference type="PANTHER" id="PTHR24221">
    <property type="entry name" value="ATP-BINDING CASSETTE SUB-FAMILY B"/>
    <property type="match status" value="1"/>
</dbReference>
<dbReference type="GO" id="GO:0140359">
    <property type="term" value="F:ABC-type transporter activity"/>
    <property type="evidence" value="ECO:0007669"/>
    <property type="project" value="InterPro"/>
</dbReference>
<comment type="subcellular location">
    <subcellularLocation>
        <location evidence="1">Membrane</location>
        <topology evidence="1">Multi-pass membrane protein</topology>
    </subcellularLocation>
</comment>
<dbReference type="PANTHER" id="PTHR24221:SF654">
    <property type="entry name" value="ATP-BINDING CASSETTE SUB-FAMILY B MEMBER 6"/>
    <property type="match status" value="1"/>
</dbReference>
<protein>
    <recommendedName>
        <fullName evidence="6">ABC transmembrane type-1 domain-containing protein</fullName>
    </recommendedName>
</protein>
<dbReference type="GO" id="GO:0016020">
    <property type="term" value="C:membrane"/>
    <property type="evidence" value="ECO:0007669"/>
    <property type="project" value="UniProtKB-SubCell"/>
</dbReference>
<feature type="transmembrane region" description="Helical" evidence="5">
    <location>
        <begin position="337"/>
        <end position="354"/>
    </location>
</feature>
<keyword evidence="4 5" id="KW-0472">Membrane</keyword>
<dbReference type="InterPro" id="IPR036640">
    <property type="entry name" value="ABC1_TM_sf"/>
</dbReference>
<dbReference type="Pfam" id="PF00664">
    <property type="entry name" value="ABC_membrane"/>
    <property type="match status" value="1"/>
</dbReference>
<dbReference type="SUPFAM" id="SSF90123">
    <property type="entry name" value="ABC transporter transmembrane region"/>
    <property type="match status" value="1"/>
</dbReference>